<evidence type="ECO:0000313" key="1">
    <source>
        <dbReference type="EnsemblPlants" id="cds.evm.model.05.1766"/>
    </source>
</evidence>
<organism evidence="1 2">
    <name type="scientific">Cannabis sativa</name>
    <name type="common">Hemp</name>
    <name type="synonym">Marijuana</name>
    <dbReference type="NCBI Taxonomy" id="3483"/>
    <lineage>
        <taxon>Eukaryota</taxon>
        <taxon>Viridiplantae</taxon>
        <taxon>Streptophyta</taxon>
        <taxon>Embryophyta</taxon>
        <taxon>Tracheophyta</taxon>
        <taxon>Spermatophyta</taxon>
        <taxon>Magnoliopsida</taxon>
        <taxon>eudicotyledons</taxon>
        <taxon>Gunneridae</taxon>
        <taxon>Pentapetalae</taxon>
        <taxon>rosids</taxon>
        <taxon>fabids</taxon>
        <taxon>Rosales</taxon>
        <taxon>Cannabaceae</taxon>
        <taxon>Cannabis</taxon>
    </lineage>
</organism>
<keyword evidence="2" id="KW-1185">Reference proteome</keyword>
<proteinExistence type="predicted"/>
<dbReference type="Proteomes" id="UP000596661">
    <property type="component" value="Chromosome 5"/>
</dbReference>
<dbReference type="AlphaFoldDB" id="A0A803PMQ6"/>
<protein>
    <submittedName>
        <fullName evidence="1">Uncharacterized protein</fullName>
    </submittedName>
</protein>
<reference evidence="1" key="1">
    <citation type="submission" date="2018-11" db="EMBL/GenBank/DDBJ databases">
        <authorList>
            <person name="Grassa J C."/>
        </authorList>
    </citation>
    <scope>NUCLEOTIDE SEQUENCE [LARGE SCALE GENOMIC DNA]</scope>
</reference>
<sequence length="104" mass="11091">MEMSPTKNNQYPLHCRLKASPNASISFALKLPCNGLDNATTIQPLEFFRTAPMPTTLLAVSIATFVFSLSLPGGGAVHLGACVNSEKALNLYQRQVVIDGAIDA</sequence>
<dbReference type="EMBL" id="UZAU01000545">
    <property type="status" value="NOT_ANNOTATED_CDS"/>
    <property type="molecule type" value="Genomic_DNA"/>
</dbReference>
<reference evidence="1" key="2">
    <citation type="submission" date="2021-03" db="UniProtKB">
        <authorList>
            <consortium name="EnsemblPlants"/>
        </authorList>
    </citation>
    <scope>IDENTIFICATION</scope>
</reference>
<accession>A0A803PMQ6</accession>
<name>A0A803PMQ6_CANSA</name>
<dbReference type="Gramene" id="evm.model.05.1766">
    <property type="protein sequence ID" value="cds.evm.model.05.1766"/>
    <property type="gene ID" value="evm.TU.05.1766"/>
</dbReference>
<evidence type="ECO:0000313" key="2">
    <source>
        <dbReference type="Proteomes" id="UP000596661"/>
    </source>
</evidence>
<dbReference type="EnsemblPlants" id="evm.model.05.1766">
    <property type="protein sequence ID" value="cds.evm.model.05.1766"/>
    <property type="gene ID" value="evm.TU.05.1766"/>
</dbReference>